<evidence type="ECO:0000256" key="5">
    <source>
        <dbReference type="SAM" id="MobiDB-lite"/>
    </source>
</evidence>
<keyword evidence="6" id="KW-0732">Signal</keyword>
<name>A0ABU9YTX6_9RHOO</name>
<proteinExistence type="inferred from homology"/>
<keyword evidence="2 4" id="KW-0378">Hydrolase</keyword>
<dbReference type="RefSeq" id="WP_345917928.1">
    <property type="nucleotide sequence ID" value="NZ_JBDIVE010000001.1"/>
</dbReference>
<keyword evidence="3 4" id="KW-0326">Glycosidase</keyword>
<evidence type="ECO:0000256" key="4">
    <source>
        <dbReference type="RuleBase" id="RU361169"/>
    </source>
</evidence>
<evidence type="ECO:0000256" key="3">
    <source>
        <dbReference type="ARBA" id="ARBA00023295"/>
    </source>
</evidence>
<feature type="region of interest" description="Disordered" evidence="5">
    <location>
        <begin position="603"/>
        <end position="622"/>
    </location>
</feature>
<dbReference type="SUPFAM" id="SSF51126">
    <property type="entry name" value="Pectin lyase-like"/>
    <property type="match status" value="1"/>
</dbReference>
<dbReference type="Gene3D" id="2.60.40.10">
    <property type="entry name" value="Immunoglobulins"/>
    <property type="match status" value="1"/>
</dbReference>
<dbReference type="InterPro" id="IPR003961">
    <property type="entry name" value="FN3_dom"/>
</dbReference>
<evidence type="ECO:0000256" key="6">
    <source>
        <dbReference type="SAM" id="SignalP"/>
    </source>
</evidence>
<organism evidence="8 9">
    <name type="scientific">Uliginosibacterium sediminicola</name>
    <dbReference type="NCBI Taxonomy" id="2024550"/>
    <lineage>
        <taxon>Bacteria</taxon>
        <taxon>Pseudomonadati</taxon>
        <taxon>Pseudomonadota</taxon>
        <taxon>Betaproteobacteria</taxon>
        <taxon>Rhodocyclales</taxon>
        <taxon>Zoogloeaceae</taxon>
        <taxon>Uliginosibacterium</taxon>
    </lineage>
</organism>
<comment type="caution">
    <text evidence="8">The sequence shown here is derived from an EMBL/GenBank/DDBJ whole genome shotgun (WGS) entry which is preliminary data.</text>
</comment>
<feature type="domain" description="Fibronectin type-III" evidence="7">
    <location>
        <begin position="30"/>
        <end position="146"/>
    </location>
</feature>
<evidence type="ECO:0000256" key="2">
    <source>
        <dbReference type="ARBA" id="ARBA00022801"/>
    </source>
</evidence>
<gene>
    <name evidence="8" type="ORF">ABDB84_01645</name>
</gene>
<dbReference type="Pfam" id="PF00295">
    <property type="entry name" value="Glyco_hydro_28"/>
    <property type="match status" value="1"/>
</dbReference>
<evidence type="ECO:0000313" key="9">
    <source>
        <dbReference type="Proteomes" id="UP001410394"/>
    </source>
</evidence>
<dbReference type="InterPro" id="IPR011050">
    <property type="entry name" value="Pectin_lyase_fold/virulence"/>
</dbReference>
<sequence length="622" mass="67450">MTSVLRWKFGLPCGFLLALLMPAAWAAGYVPAKLLAPPQSFDAHSGVLVWSKPEGYAEIKDYQVFMNGKLLGSAQENARQSSPAQPWVDAFYAEDREGVHVRVQPHVFNVSGLKPRTRYSFTVRAVLRDGRYSAHSPRLQLTTPALAPVCDIRQHGAVGDGKTLNTGAIQDTINACPQGGTVRVPAGVFKSGAIFLKSNMTLEVAEGGTLLGSESAADYPLARGYTLYEYSTTRRPPSLINALDEHARSAGSFRNIRILGRGRIDGNGFKRAEPASIIGEAGISLPVYVASNNRKVLDDGILAADQVAAAVKNGVAAGTAYGQYRSSLITLRGVENLYIAGLTLMNPAFHGVMVLESENATVNGLSVQTFDVNNGDGVEFGNSAHVMVFNSFFDTGDDCVNFAAGTGLAAEQQPPQRDAWIFNNFMRKGHGAVVLGSHTGAWIEDVVAEDNVINLTWSGLRAKTNNLNGGGARRVLYRDNAHRDLQREPFVLTTEYSDPNALIDYAPARQTGHFEDFSVQRNSVEYSARWQPTPVMQGGVLKTVDFNAILVLGDVKNRIYHENVAFEDLLLIGAAPIRIDGLRNGLLSGVTFRAWRGGGQPWELSHAPGTRMQDIRLQPAPR</sequence>
<dbReference type="CDD" id="cd00063">
    <property type="entry name" value="FN3"/>
    <property type="match status" value="1"/>
</dbReference>
<protein>
    <submittedName>
        <fullName evidence="8">Glycoside hydrolase family 28 protein</fullName>
    </submittedName>
</protein>
<feature type="chain" id="PRO_5045806556" evidence="6">
    <location>
        <begin position="27"/>
        <end position="622"/>
    </location>
</feature>
<comment type="similarity">
    <text evidence="1 4">Belongs to the glycosyl hydrolase 28 family.</text>
</comment>
<dbReference type="PROSITE" id="PS00502">
    <property type="entry name" value="POLYGALACTURONASE"/>
    <property type="match status" value="1"/>
</dbReference>
<dbReference type="EMBL" id="JBDIVE010000001">
    <property type="protein sequence ID" value="MEN3067160.1"/>
    <property type="molecule type" value="Genomic_DNA"/>
</dbReference>
<accession>A0ABU9YTX6</accession>
<dbReference type="InterPro" id="IPR013783">
    <property type="entry name" value="Ig-like_fold"/>
</dbReference>
<dbReference type="SUPFAM" id="SSF49265">
    <property type="entry name" value="Fibronectin type III"/>
    <property type="match status" value="1"/>
</dbReference>
<feature type="signal peptide" evidence="6">
    <location>
        <begin position="1"/>
        <end position="26"/>
    </location>
</feature>
<evidence type="ECO:0000259" key="7">
    <source>
        <dbReference type="PROSITE" id="PS50853"/>
    </source>
</evidence>
<dbReference type="PANTHER" id="PTHR31339:SF9">
    <property type="entry name" value="PLASMIN AND FIBRONECTIN-BINDING PROTEIN A"/>
    <property type="match status" value="1"/>
</dbReference>
<dbReference type="GO" id="GO:0016787">
    <property type="term" value="F:hydrolase activity"/>
    <property type="evidence" value="ECO:0007669"/>
    <property type="project" value="UniProtKB-KW"/>
</dbReference>
<dbReference type="InterPro" id="IPR051801">
    <property type="entry name" value="GH28_Enzymes"/>
</dbReference>
<dbReference type="Gene3D" id="2.160.20.10">
    <property type="entry name" value="Single-stranded right-handed beta-helix, Pectin lyase-like"/>
    <property type="match status" value="1"/>
</dbReference>
<reference evidence="8 9" key="1">
    <citation type="journal article" date="2018" name="Int. J. Syst. Evol. Microbiol.">
        <title>Uliginosibacterium sediminicola sp. nov., isolated from freshwater sediment.</title>
        <authorList>
            <person name="Hwang W.M."/>
            <person name="Kim S.M."/>
            <person name="Kang K."/>
            <person name="Ahn T.Y."/>
        </authorList>
    </citation>
    <scope>NUCLEOTIDE SEQUENCE [LARGE SCALE GENOMIC DNA]</scope>
    <source>
        <strain evidence="8 9">M1-21</strain>
    </source>
</reference>
<dbReference type="PROSITE" id="PS50853">
    <property type="entry name" value="FN3"/>
    <property type="match status" value="1"/>
</dbReference>
<evidence type="ECO:0000256" key="1">
    <source>
        <dbReference type="ARBA" id="ARBA00008834"/>
    </source>
</evidence>
<dbReference type="InterPro" id="IPR012334">
    <property type="entry name" value="Pectin_lyas_fold"/>
</dbReference>
<dbReference type="Proteomes" id="UP001410394">
    <property type="component" value="Unassembled WGS sequence"/>
</dbReference>
<evidence type="ECO:0000313" key="8">
    <source>
        <dbReference type="EMBL" id="MEN3067160.1"/>
    </source>
</evidence>
<keyword evidence="9" id="KW-1185">Reference proteome</keyword>
<dbReference type="Pfam" id="PF00041">
    <property type="entry name" value="fn3"/>
    <property type="match status" value="1"/>
</dbReference>
<dbReference type="InterPro" id="IPR036116">
    <property type="entry name" value="FN3_sf"/>
</dbReference>
<dbReference type="PANTHER" id="PTHR31339">
    <property type="entry name" value="PECTIN LYASE-RELATED"/>
    <property type="match status" value="1"/>
</dbReference>
<dbReference type="InterPro" id="IPR000743">
    <property type="entry name" value="Glyco_hydro_28"/>
</dbReference>